<dbReference type="AlphaFoldDB" id="A0A565CV47"/>
<accession>A0A565CV47</accession>
<dbReference type="OrthoDB" id="1672991at2759"/>
<proteinExistence type="predicted"/>
<dbReference type="PANTHER" id="PTHR31972:SF45">
    <property type="entry name" value="DUF868 DOMAIN-CONTAINING PROTEIN"/>
    <property type="match status" value="1"/>
</dbReference>
<dbReference type="Proteomes" id="UP000489600">
    <property type="component" value="Unassembled WGS sequence"/>
</dbReference>
<name>A0A565CV47_9BRAS</name>
<dbReference type="EMBL" id="CABITT030000008">
    <property type="protein sequence ID" value="VVB17477.1"/>
    <property type="molecule type" value="Genomic_DNA"/>
</dbReference>
<evidence type="ECO:0000313" key="2">
    <source>
        <dbReference type="Proteomes" id="UP000489600"/>
    </source>
</evidence>
<reference evidence="1" key="1">
    <citation type="submission" date="2019-07" db="EMBL/GenBank/DDBJ databases">
        <authorList>
            <person name="Dittberner H."/>
        </authorList>
    </citation>
    <scope>NUCLEOTIDE SEQUENCE [LARGE SCALE GENOMIC DNA]</scope>
</reference>
<dbReference type="Pfam" id="PF05910">
    <property type="entry name" value="DUF868"/>
    <property type="match status" value="1"/>
</dbReference>
<comment type="caution">
    <text evidence="1">The sequence shown here is derived from an EMBL/GenBank/DDBJ whole genome shotgun (WGS) entry which is preliminary data.</text>
</comment>
<evidence type="ECO:0000313" key="1">
    <source>
        <dbReference type="EMBL" id="VVB17477.1"/>
    </source>
</evidence>
<keyword evidence="2" id="KW-1185">Reference proteome</keyword>
<gene>
    <name evidence="1" type="ORF">ANE_LOCUS27921</name>
</gene>
<dbReference type="PANTHER" id="PTHR31972">
    <property type="entry name" value="EXPRESSED PROTEIN"/>
    <property type="match status" value="1"/>
</dbReference>
<dbReference type="InterPro" id="IPR008586">
    <property type="entry name" value="DUF868_pln"/>
</dbReference>
<sequence>MQVKRLHWKFRGNDTIIVNRISVEVLWDVHSWSFGLPSSPGNAVFMFMTCQPVEPWSFTQVPTSSKSQRYGFSLIMYAWKKSRE</sequence>
<protein>
    <submittedName>
        <fullName evidence="1">Uncharacterized protein</fullName>
    </submittedName>
</protein>
<organism evidence="1 2">
    <name type="scientific">Arabis nemorensis</name>
    <dbReference type="NCBI Taxonomy" id="586526"/>
    <lineage>
        <taxon>Eukaryota</taxon>
        <taxon>Viridiplantae</taxon>
        <taxon>Streptophyta</taxon>
        <taxon>Embryophyta</taxon>
        <taxon>Tracheophyta</taxon>
        <taxon>Spermatophyta</taxon>
        <taxon>Magnoliopsida</taxon>
        <taxon>eudicotyledons</taxon>
        <taxon>Gunneridae</taxon>
        <taxon>Pentapetalae</taxon>
        <taxon>rosids</taxon>
        <taxon>malvids</taxon>
        <taxon>Brassicales</taxon>
        <taxon>Brassicaceae</taxon>
        <taxon>Arabideae</taxon>
        <taxon>Arabis</taxon>
    </lineage>
</organism>